<dbReference type="AlphaFoldDB" id="A0A0P1A5V5"/>
<organism evidence="1 2">
    <name type="scientific">Plasmopara halstedii</name>
    <name type="common">Downy mildew of sunflower</name>
    <dbReference type="NCBI Taxonomy" id="4781"/>
    <lineage>
        <taxon>Eukaryota</taxon>
        <taxon>Sar</taxon>
        <taxon>Stramenopiles</taxon>
        <taxon>Oomycota</taxon>
        <taxon>Peronosporomycetes</taxon>
        <taxon>Peronosporales</taxon>
        <taxon>Peronosporaceae</taxon>
        <taxon>Plasmopara</taxon>
    </lineage>
</organism>
<dbReference type="RefSeq" id="XP_024572338.1">
    <property type="nucleotide sequence ID" value="XM_024730081.1"/>
</dbReference>
<dbReference type="Proteomes" id="UP000054928">
    <property type="component" value="Unassembled WGS sequence"/>
</dbReference>
<name>A0A0P1A5V5_PLAHL</name>
<keyword evidence="2" id="KW-1185">Reference proteome</keyword>
<dbReference type="EMBL" id="CCYD01000109">
    <property type="protein sequence ID" value="CEG35969.1"/>
    <property type="molecule type" value="Genomic_DNA"/>
</dbReference>
<sequence length="113" mass="12837">MREITKHTTIATARIQKRQFRITFPLKGMTLNMIDLAQQSCAALQSSLFDSFLEVNNQCIFVAGKQNQSSGIRSDMPVELNPWGQLNLILYFLPEVRYASVSFLILTDDPVKL</sequence>
<evidence type="ECO:0000313" key="1">
    <source>
        <dbReference type="EMBL" id="CEG35969.1"/>
    </source>
</evidence>
<protein>
    <submittedName>
        <fullName evidence="1">Uncharacterized protein</fullName>
    </submittedName>
</protein>
<dbReference type="GeneID" id="36395347"/>
<accession>A0A0P1A5V5</accession>
<evidence type="ECO:0000313" key="2">
    <source>
        <dbReference type="Proteomes" id="UP000054928"/>
    </source>
</evidence>
<proteinExistence type="predicted"/>
<reference evidence="2" key="1">
    <citation type="submission" date="2014-09" db="EMBL/GenBank/DDBJ databases">
        <authorList>
            <person name="Sharma Rahul"/>
            <person name="Thines Marco"/>
        </authorList>
    </citation>
    <scope>NUCLEOTIDE SEQUENCE [LARGE SCALE GENOMIC DNA]</scope>
</reference>